<dbReference type="EMBL" id="JAPDDT010000025">
    <property type="protein sequence ID" value="MCW1926403.1"/>
    <property type="molecule type" value="Genomic_DNA"/>
</dbReference>
<dbReference type="Proteomes" id="UP001320876">
    <property type="component" value="Unassembled WGS sequence"/>
</dbReference>
<evidence type="ECO:0000256" key="2">
    <source>
        <dbReference type="SAM" id="SignalP"/>
    </source>
</evidence>
<evidence type="ECO:0000313" key="4">
    <source>
        <dbReference type="Proteomes" id="UP001320876"/>
    </source>
</evidence>
<evidence type="ECO:0000256" key="1">
    <source>
        <dbReference type="SAM" id="MobiDB-lite"/>
    </source>
</evidence>
<keyword evidence="4" id="KW-1185">Reference proteome</keyword>
<feature type="chain" id="PRO_5046350080" evidence="2">
    <location>
        <begin position="22"/>
        <end position="178"/>
    </location>
</feature>
<comment type="caution">
    <text evidence="3">The sequence shown here is derived from an EMBL/GenBank/DDBJ whole genome shotgun (WGS) entry which is preliminary data.</text>
</comment>
<feature type="region of interest" description="Disordered" evidence="1">
    <location>
        <begin position="141"/>
        <end position="178"/>
    </location>
</feature>
<feature type="signal peptide" evidence="2">
    <location>
        <begin position="1"/>
        <end position="21"/>
    </location>
</feature>
<name>A0ABT3GSF9_9BACT</name>
<dbReference type="RefSeq" id="WP_264490511.1">
    <property type="nucleotide sequence ID" value="NZ_JAPDDT010000025.1"/>
</dbReference>
<sequence length="178" mass="18964">MPIRRLLPLVLIPALAASAHALDQPKTEASPAEKASLPHHLSGKINGELLSINILPQDAMRGMAKLKGTQMLNIEPGCLMVEAWCELIGDNRFSIRMPHDDFFTKHAIDQMGAKSKDVILEFQPSTSPTTAAKITTITTITAAPAPAPAPEAETETEKAKPGSEKKPAPAAAPQPPPK</sequence>
<organism evidence="3 4">
    <name type="scientific">Luteolibacter arcticus</name>
    <dbReference type="NCBI Taxonomy" id="1581411"/>
    <lineage>
        <taxon>Bacteria</taxon>
        <taxon>Pseudomonadati</taxon>
        <taxon>Verrucomicrobiota</taxon>
        <taxon>Verrucomicrobiia</taxon>
        <taxon>Verrucomicrobiales</taxon>
        <taxon>Verrucomicrobiaceae</taxon>
        <taxon>Luteolibacter</taxon>
    </lineage>
</organism>
<evidence type="ECO:0000313" key="3">
    <source>
        <dbReference type="EMBL" id="MCW1926403.1"/>
    </source>
</evidence>
<accession>A0ABT3GSF9</accession>
<keyword evidence="2" id="KW-0732">Signal</keyword>
<protein>
    <submittedName>
        <fullName evidence="3">Uncharacterized protein</fullName>
    </submittedName>
</protein>
<proteinExistence type="predicted"/>
<gene>
    <name evidence="3" type="ORF">OKA05_27880</name>
</gene>
<feature type="compositionally biased region" description="Basic and acidic residues" evidence="1">
    <location>
        <begin position="155"/>
        <end position="167"/>
    </location>
</feature>
<reference evidence="3 4" key="1">
    <citation type="submission" date="2022-10" db="EMBL/GenBank/DDBJ databases">
        <title>Luteolibacter arcticus strain CCTCC AB 2014275, whole genome shotgun sequencing project.</title>
        <authorList>
            <person name="Zhao G."/>
            <person name="Shen L."/>
        </authorList>
    </citation>
    <scope>NUCLEOTIDE SEQUENCE [LARGE SCALE GENOMIC DNA]</scope>
    <source>
        <strain evidence="3 4">CCTCC AB 2014275</strain>
    </source>
</reference>